<evidence type="ECO:0000313" key="1">
    <source>
        <dbReference type="EMBL" id="RIB00518.1"/>
    </source>
</evidence>
<proteinExistence type="predicted"/>
<dbReference type="AlphaFoldDB" id="A0A397TUE1"/>
<dbReference type="OrthoDB" id="2448374at2759"/>
<dbReference type="Proteomes" id="UP000266673">
    <property type="component" value="Unassembled WGS sequence"/>
</dbReference>
<dbReference type="EMBL" id="QKWP01004060">
    <property type="protein sequence ID" value="RIB00518.1"/>
    <property type="molecule type" value="Genomic_DNA"/>
</dbReference>
<accession>A0A397TUE1</accession>
<organism evidence="1 2">
    <name type="scientific">Gigaspora rosea</name>
    <dbReference type="NCBI Taxonomy" id="44941"/>
    <lineage>
        <taxon>Eukaryota</taxon>
        <taxon>Fungi</taxon>
        <taxon>Fungi incertae sedis</taxon>
        <taxon>Mucoromycota</taxon>
        <taxon>Glomeromycotina</taxon>
        <taxon>Glomeromycetes</taxon>
        <taxon>Diversisporales</taxon>
        <taxon>Gigasporaceae</taxon>
        <taxon>Gigaspora</taxon>
    </lineage>
</organism>
<evidence type="ECO:0000313" key="2">
    <source>
        <dbReference type="Proteomes" id="UP000266673"/>
    </source>
</evidence>
<comment type="caution">
    <text evidence="1">The sequence shown here is derived from an EMBL/GenBank/DDBJ whole genome shotgun (WGS) entry which is preliminary data.</text>
</comment>
<protein>
    <submittedName>
        <fullName evidence="1">Uncharacterized protein</fullName>
    </submittedName>
</protein>
<gene>
    <name evidence="1" type="ORF">C2G38_1175367</name>
</gene>
<sequence>MNVVKYACYSLKYLSSYKKFELWFELHKSKVTYIIEQTRKIILRFIRLHPTEWRLLDIRYDLMSVLIEAKEYELVKYILSSKEQLHIPQYISWEGEKNTIHTALSDRTMLAYFLKYYSNNAVNNDYIGWMNTVVDIIPELYESNEKKSKEENHNTG</sequence>
<name>A0A397TUE1_9GLOM</name>
<reference evidence="1 2" key="1">
    <citation type="submission" date="2018-06" db="EMBL/GenBank/DDBJ databases">
        <title>Comparative genomics reveals the genomic features of Rhizophagus irregularis, R. cerebriforme, R. diaphanum and Gigaspora rosea, and their symbiotic lifestyle signature.</title>
        <authorList>
            <person name="Morin E."/>
            <person name="San Clemente H."/>
            <person name="Chen E.C.H."/>
            <person name="De La Providencia I."/>
            <person name="Hainaut M."/>
            <person name="Kuo A."/>
            <person name="Kohler A."/>
            <person name="Murat C."/>
            <person name="Tang N."/>
            <person name="Roy S."/>
            <person name="Loubradou J."/>
            <person name="Henrissat B."/>
            <person name="Grigoriev I.V."/>
            <person name="Corradi N."/>
            <person name="Roux C."/>
            <person name="Martin F.M."/>
        </authorList>
    </citation>
    <scope>NUCLEOTIDE SEQUENCE [LARGE SCALE GENOMIC DNA]</scope>
    <source>
        <strain evidence="1 2">DAOM 194757</strain>
    </source>
</reference>
<keyword evidence="2" id="KW-1185">Reference proteome</keyword>